<sequence>MTTIHLDLDDTLLWRADTVLSQQGLSIPEAVGQWLTLVATGDALPMESGQPNQTTIDAMEECDEDLPSFGCVDTLMAYLHEGH</sequence>
<dbReference type="InterPro" id="IPR007337">
    <property type="entry name" value="RelB/DinJ"/>
</dbReference>
<evidence type="ECO:0000313" key="3">
    <source>
        <dbReference type="EMBL" id="VFK23091.1"/>
    </source>
</evidence>
<gene>
    <name evidence="1" type="ORF">BECKFM1743A_GA0114220_109172</name>
    <name evidence="3" type="ORF">BECKFM1743B_GA0114221_109012</name>
    <name evidence="2" type="ORF">BECKFM1743C_GA0114222_109302</name>
</gene>
<reference evidence="1" key="1">
    <citation type="submission" date="2019-02" db="EMBL/GenBank/DDBJ databases">
        <authorList>
            <person name="Gruber-Vodicka R. H."/>
            <person name="Seah K. B. B."/>
        </authorList>
    </citation>
    <scope>NUCLEOTIDE SEQUENCE</scope>
    <source>
        <strain evidence="1">BECK_BZ163</strain>
        <strain evidence="3">BECK_BZ164</strain>
        <strain evidence="2">BECK_BZ165</strain>
    </source>
</reference>
<organism evidence="1">
    <name type="scientific">Candidatus Kentrum sp. FM</name>
    <dbReference type="NCBI Taxonomy" id="2126340"/>
    <lineage>
        <taxon>Bacteria</taxon>
        <taxon>Pseudomonadati</taxon>
        <taxon>Pseudomonadota</taxon>
        <taxon>Gammaproteobacteria</taxon>
        <taxon>Candidatus Kentrum</taxon>
    </lineage>
</organism>
<name>A0A450U1E3_9GAMM</name>
<evidence type="ECO:0000313" key="1">
    <source>
        <dbReference type="EMBL" id="VFJ76300.1"/>
    </source>
</evidence>
<protein>
    <submittedName>
        <fullName evidence="1">Antitoxin component of the RelBE or YafQ-DinJ toxin-antitoxin module</fullName>
    </submittedName>
</protein>
<dbReference type="EMBL" id="CAADEZ010000917">
    <property type="protein sequence ID" value="VFJ76300.1"/>
    <property type="molecule type" value="Genomic_DNA"/>
</dbReference>
<dbReference type="GO" id="GO:0006355">
    <property type="term" value="P:regulation of DNA-templated transcription"/>
    <property type="evidence" value="ECO:0007669"/>
    <property type="project" value="InterPro"/>
</dbReference>
<proteinExistence type="predicted"/>
<dbReference type="EMBL" id="CAADFL010000901">
    <property type="protein sequence ID" value="VFK23091.1"/>
    <property type="molecule type" value="Genomic_DNA"/>
</dbReference>
<dbReference type="Gene3D" id="1.10.1220.10">
    <property type="entry name" value="Met repressor-like"/>
    <property type="match status" value="1"/>
</dbReference>
<dbReference type="EMBL" id="CAADFA010000930">
    <property type="protein sequence ID" value="VFJ76439.1"/>
    <property type="molecule type" value="Genomic_DNA"/>
</dbReference>
<accession>A0A450U1E3</accession>
<dbReference type="AlphaFoldDB" id="A0A450U1E3"/>
<evidence type="ECO:0000313" key="2">
    <source>
        <dbReference type="EMBL" id="VFJ76439.1"/>
    </source>
</evidence>
<dbReference type="Pfam" id="PF04221">
    <property type="entry name" value="RelB"/>
    <property type="match status" value="1"/>
</dbReference>
<dbReference type="InterPro" id="IPR013321">
    <property type="entry name" value="Arc_rbn_hlx_hlx"/>
</dbReference>